<evidence type="ECO:0000256" key="2">
    <source>
        <dbReference type="ARBA" id="ARBA00007656"/>
    </source>
</evidence>
<organism evidence="13 14">
    <name type="scientific">Candidatus Finniella inopinata</name>
    <dbReference type="NCBI Taxonomy" id="1696036"/>
    <lineage>
        <taxon>Bacteria</taxon>
        <taxon>Pseudomonadati</taxon>
        <taxon>Pseudomonadota</taxon>
        <taxon>Alphaproteobacteria</taxon>
        <taxon>Holosporales</taxon>
        <taxon>Candidatus Paracaedibacteraceae</taxon>
        <taxon>Candidatus Finniella</taxon>
    </lineage>
</organism>
<proteinExistence type="inferred from homology"/>
<evidence type="ECO:0000256" key="3">
    <source>
        <dbReference type="ARBA" id="ARBA00013194"/>
    </source>
</evidence>
<comment type="similarity">
    <text evidence="2">Belongs to the PpiC/parvulin rotamase family.</text>
</comment>
<evidence type="ECO:0000256" key="11">
    <source>
        <dbReference type="SAM" id="MobiDB-lite"/>
    </source>
</evidence>
<feature type="domain" description="PpiC" evidence="12">
    <location>
        <begin position="479"/>
        <end position="571"/>
    </location>
</feature>
<dbReference type="EMBL" id="SCFB01000005">
    <property type="protein sequence ID" value="RZI46185.1"/>
    <property type="molecule type" value="Genomic_DNA"/>
</dbReference>
<comment type="caution">
    <text evidence="13">The sequence shown here is derived from an EMBL/GenBank/DDBJ whole genome shotgun (WGS) entry which is preliminary data.</text>
</comment>
<evidence type="ECO:0000259" key="12">
    <source>
        <dbReference type="PROSITE" id="PS50198"/>
    </source>
</evidence>
<feature type="domain" description="PpiC" evidence="12">
    <location>
        <begin position="195"/>
        <end position="286"/>
    </location>
</feature>
<dbReference type="PANTHER" id="PTHR47245">
    <property type="entry name" value="PEPTIDYLPROLYL ISOMERASE"/>
    <property type="match status" value="1"/>
</dbReference>
<reference evidence="13 14" key="1">
    <citation type="submission" date="2018-10" db="EMBL/GenBank/DDBJ databases">
        <title>An updated phylogeny of the Alphaproteobacteria reveals that the parasitic Rickettsiales and Holosporales have independent origins.</title>
        <authorList>
            <person name="Munoz-Gomez S.A."/>
            <person name="Hess S."/>
            <person name="Burger G."/>
            <person name="Lang B.F."/>
            <person name="Susko E."/>
            <person name="Slamovits C.H."/>
            <person name="Roger A.J."/>
        </authorList>
    </citation>
    <scope>NUCLEOTIDE SEQUENCE [LARGE SCALE GENOMIC DNA]</scope>
    <source>
        <strain evidence="13">HOLO01</strain>
    </source>
</reference>
<feature type="compositionally biased region" description="Basic and acidic residues" evidence="11">
    <location>
        <begin position="328"/>
        <end position="356"/>
    </location>
</feature>
<feature type="region of interest" description="Disordered" evidence="11">
    <location>
        <begin position="328"/>
        <end position="360"/>
    </location>
</feature>
<dbReference type="SUPFAM" id="SSF109998">
    <property type="entry name" value="Triger factor/SurA peptide-binding domain-like"/>
    <property type="match status" value="2"/>
</dbReference>
<evidence type="ECO:0000256" key="4">
    <source>
        <dbReference type="ARBA" id="ARBA00018370"/>
    </source>
</evidence>
<dbReference type="InterPro" id="IPR050245">
    <property type="entry name" value="PrsA_foldase"/>
</dbReference>
<dbReference type="PROSITE" id="PS50198">
    <property type="entry name" value="PPIC_PPIASE_2"/>
    <property type="match status" value="2"/>
</dbReference>
<protein>
    <recommendedName>
        <fullName evidence="4">Parvulin-like PPIase</fullName>
        <ecNumber evidence="3">5.2.1.8</ecNumber>
    </recommendedName>
    <alternativeName>
        <fullName evidence="8">Peptidyl-prolyl cis-trans isomerase plp</fullName>
    </alternativeName>
    <alternativeName>
        <fullName evidence="9">Rotamase plp</fullName>
    </alternativeName>
</protein>
<evidence type="ECO:0000256" key="6">
    <source>
        <dbReference type="ARBA" id="ARBA00023110"/>
    </source>
</evidence>
<evidence type="ECO:0000256" key="10">
    <source>
        <dbReference type="PROSITE-ProRule" id="PRU00278"/>
    </source>
</evidence>
<evidence type="ECO:0000256" key="9">
    <source>
        <dbReference type="ARBA" id="ARBA00031484"/>
    </source>
</evidence>
<sequence length="655" mass="72317">MKSKMTLGVVVLVAALVGWFFFFKQPKPTTETPTPAPVPEKQEAPKKEQVPPAPVTTEAPKPEVVSTPEAAPAPKEDESTDPDAKKIVAEFSSGEKITLKDVKKVFSSLPTQLQETGLEKIYEPLLNRLVDTRILLDAARKAGIDKNLEVLKRIAEAQEALIQKSYLDKEIEKLVTDAVLQEKYQELLKMIPKDQMEIKLSHILIKTKEEAADILKQLKAGTKFETLLEKSLDTESKEKGGDLGYVRKEELPKDFAELAFKAEKGSVVTEAMKIGEVGYSVIRVDDKRPVTPPEFKKVRDEIFKAVSPEYAVKVIEKLRADSGVKKTGLDGKPLVEKTPEQRKAEAEAEAKGEKTSDQPSVDLKTLEDNMVVAEFKDGEKVKIADLKESMISLPPQLKEVPFDKVFEPLLNRVIDMKLISAEARKAGMDKDPAVLKKIADAKEALTQKFYLEQEVAKLITPDMINAKYQQLLKMMPKNEMEIRLRHILVKSKEDALKVMKALKSGASFEEMVKTYSVDDQSKANNGDLGYVRRNDLPKEFADKVFKAAKATLLPEAIQVGDVGYSIVRVEDKRAIEPPKLEEARAELTKVISAELSVKVLADLRKQVTVKKFDLNGQPLVEKAAAAAPTAPAAAPSAQPAPATTEPKAPTAAPAA</sequence>
<evidence type="ECO:0000256" key="7">
    <source>
        <dbReference type="ARBA" id="ARBA00023235"/>
    </source>
</evidence>
<evidence type="ECO:0000256" key="8">
    <source>
        <dbReference type="ARBA" id="ARBA00030642"/>
    </source>
</evidence>
<feature type="compositionally biased region" description="Basic and acidic residues" evidence="11">
    <location>
        <begin position="74"/>
        <end position="83"/>
    </location>
</feature>
<accession>A0A4Q7DJ68</accession>
<evidence type="ECO:0000256" key="1">
    <source>
        <dbReference type="ARBA" id="ARBA00000971"/>
    </source>
</evidence>
<dbReference type="SUPFAM" id="SSF54534">
    <property type="entry name" value="FKBP-like"/>
    <property type="match status" value="2"/>
</dbReference>
<comment type="catalytic activity">
    <reaction evidence="1">
        <text>[protein]-peptidylproline (omega=180) = [protein]-peptidylproline (omega=0)</text>
        <dbReference type="Rhea" id="RHEA:16237"/>
        <dbReference type="Rhea" id="RHEA-COMP:10747"/>
        <dbReference type="Rhea" id="RHEA-COMP:10748"/>
        <dbReference type="ChEBI" id="CHEBI:83833"/>
        <dbReference type="ChEBI" id="CHEBI:83834"/>
        <dbReference type="EC" id="5.2.1.8"/>
    </reaction>
</comment>
<keyword evidence="6 10" id="KW-0697">Rotamase</keyword>
<name>A0A4Q7DJ68_9PROT</name>
<keyword evidence="7 10" id="KW-0413">Isomerase</keyword>
<keyword evidence="5" id="KW-0732">Signal</keyword>
<evidence type="ECO:0000313" key="14">
    <source>
        <dbReference type="Proteomes" id="UP000293550"/>
    </source>
</evidence>
<dbReference type="RefSeq" id="WP_130153937.1">
    <property type="nucleotide sequence ID" value="NZ_SCFB01000005.1"/>
</dbReference>
<dbReference type="Gene3D" id="3.10.50.40">
    <property type="match status" value="2"/>
</dbReference>
<dbReference type="InterPro" id="IPR027304">
    <property type="entry name" value="Trigger_fact/SurA_dom_sf"/>
</dbReference>
<dbReference type="Pfam" id="PF13616">
    <property type="entry name" value="Rotamase_3"/>
    <property type="match status" value="1"/>
</dbReference>
<feature type="compositionally biased region" description="Basic and acidic residues" evidence="11">
    <location>
        <begin position="40"/>
        <end position="49"/>
    </location>
</feature>
<dbReference type="EC" id="5.2.1.8" evidence="3"/>
<dbReference type="InterPro" id="IPR046357">
    <property type="entry name" value="PPIase_dom_sf"/>
</dbReference>
<feature type="region of interest" description="Disordered" evidence="11">
    <location>
        <begin position="26"/>
        <end position="83"/>
    </location>
</feature>
<keyword evidence="14" id="KW-1185">Reference proteome</keyword>
<evidence type="ECO:0000256" key="5">
    <source>
        <dbReference type="ARBA" id="ARBA00022729"/>
    </source>
</evidence>
<dbReference type="Pfam" id="PF13145">
    <property type="entry name" value="Rotamase_2"/>
    <property type="match status" value="1"/>
</dbReference>
<dbReference type="GO" id="GO:0003755">
    <property type="term" value="F:peptidyl-prolyl cis-trans isomerase activity"/>
    <property type="evidence" value="ECO:0007669"/>
    <property type="project" value="UniProtKB-KW"/>
</dbReference>
<dbReference type="InterPro" id="IPR000297">
    <property type="entry name" value="PPIase_PpiC"/>
</dbReference>
<dbReference type="Proteomes" id="UP000293550">
    <property type="component" value="Unassembled WGS sequence"/>
</dbReference>
<feature type="region of interest" description="Disordered" evidence="11">
    <location>
        <begin position="623"/>
        <end position="655"/>
    </location>
</feature>
<evidence type="ECO:0000313" key="13">
    <source>
        <dbReference type="EMBL" id="RZI46185.1"/>
    </source>
</evidence>
<dbReference type="AlphaFoldDB" id="A0A4Q7DJ68"/>
<gene>
    <name evidence="13" type="ORF">EQU50_04415</name>
</gene>
<dbReference type="PANTHER" id="PTHR47245:SF1">
    <property type="entry name" value="FOLDASE PROTEIN PRSA"/>
    <property type="match status" value="1"/>
</dbReference>
<dbReference type="OrthoDB" id="14196at2"/>